<gene>
    <name evidence="1" type="ORF">D5086_021402</name>
</gene>
<reference evidence="1 2" key="1">
    <citation type="journal article" date="2024" name="Plant Biotechnol. J.">
        <title>Genome and CRISPR/Cas9 system of a widespread forest tree (Populus alba) in the world.</title>
        <authorList>
            <person name="Liu Y.J."/>
            <person name="Jiang P.F."/>
            <person name="Han X.M."/>
            <person name="Li X.Y."/>
            <person name="Wang H.M."/>
            <person name="Wang Y.J."/>
            <person name="Wang X.X."/>
            <person name="Zeng Q.Y."/>
        </authorList>
    </citation>
    <scope>NUCLEOTIDE SEQUENCE [LARGE SCALE GENOMIC DNA]</scope>
    <source>
        <strain evidence="2">cv. PAL-ZL1</strain>
    </source>
</reference>
<dbReference type="Proteomes" id="UP000309997">
    <property type="component" value="Unassembled WGS sequence"/>
</dbReference>
<protein>
    <submittedName>
        <fullName evidence="1">Uncharacterized protein</fullName>
    </submittedName>
</protein>
<organism evidence="1 2">
    <name type="scientific">Populus alba</name>
    <name type="common">White poplar</name>
    <dbReference type="NCBI Taxonomy" id="43335"/>
    <lineage>
        <taxon>Eukaryota</taxon>
        <taxon>Viridiplantae</taxon>
        <taxon>Streptophyta</taxon>
        <taxon>Embryophyta</taxon>
        <taxon>Tracheophyta</taxon>
        <taxon>Spermatophyta</taxon>
        <taxon>Magnoliopsida</taxon>
        <taxon>eudicotyledons</taxon>
        <taxon>Gunneridae</taxon>
        <taxon>Pentapetalae</taxon>
        <taxon>rosids</taxon>
        <taxon>fabids</taxon>
        <taxon>Malpighiales</taxon>
        <taxon>Salicaceae</taxon>
        <taxon>Saliceae</taxon>
        <taxon>Populus</taxon>
    </lineage>
</organism>
<feature type="non-terminal residue" evidence="1">
    <location>
        <position position="1"/>
    </location>
</feature>
<accession>A0ACC4BC35</accession>
<evidence type="ECO:0000313" key="2">
    <source>
        <dbReference type="Proteomes" id="UP000309997"/>
    </source>
</evidence>
<keyword evidence="2" id="KW-1185">Reference proteome</keyword>
<evidence type="ECO:0000313" key="1">
    <source>
        <dbReference type="EMBL" id="KAL3576119.1"/>
    </source>
</evidence>
<name>A0ACC4BC35_POPAL</name>
<comment type="caution">
    <text evidence="1">The sequence shown here is derived from an EMBL/GenBank/DDBJ whole genome shotgun (WGS) entry which is preliminary data.</text>
</comment>
<feature type="non-terminal residue" evidence="1">
    <location>
        <position position="261"/>
    </location>
</feature>
<proteinExistence type="predicted"/>
<dbReference type="EMBL" id="RCHU02000011">
    <property type="protein sequence ID" value="KAL3576119.1"/>
    <property type="molecule type" value="Genomic_DNA"/>
</dbReference>
<sequence>DTTRKSNDSREKTMLAVLAPSIALLWFLISLFAYLWLKKRAKKVNELQVNSTSTELEYFKLSSITAATNNFSPANKLGQGGFGSVYKGQLANGMEVAVKRLSRSSGQGTEEFKNEVTVIAMLQHRNLVKLLDESRGLLLDWRKRFDIIVGIARGILYLHQDSRLRIIHRDLKCSNILLDAEMNPKISDFGMAKIFEGNRTEDRTRRVVGTYGYMSPEYAVFGNFSAKSDVFSFGVMLLEIASGKKNNRFYQQNPPLTLIGY</sequence>